<dbReference type="PRINTS" id="PR00081">
    <property type="entry name" value="GDHRDH"/>
</dbReference>
<dbReference type="InterPro" id="IPR002347">
    <property type="entry name" value="SDR_fam"/>
</dbReference>
<organism evidence="3 4">
    <name type="scientific">Botryotinia fuckeliana (strain B05.10)</name>
    <name type="common">Noble rot fungus</name>
    <name type="synonym">Botrytis cinerea</name>
    <dbReference type="NCBI Taxonomy" id="332648"/>
    <lineage>
        <taxon>Eukaryota</taxon>
        <taxon>Fungi</taxon>
        <taxon>Dikarya</taxon>
        <taxon>Ascomycota</taxon>
        <taxon>Pezizomycotina</taxon>
        <taxon>Leotiomycetes</taxon>
        <taxon>Helotiales</taxon>
        <taxon>Sclerotiniaceae</taxon>
        <taxon>Botrytis</taxon>
    </lineage>
</organism>
<reference evidence="3 4" key="1">
    <citation type="journal article" date="2011" name="PLoS Genet.">
        <title>Genomic analysis of the necrotrophic fungal pathogens Sclerotinia sclerotiorum and Botrytis cinerea.</title>
        <authorList>
            <person name="Amselem J."/>
            <person name="Cuomo C.A."/>
            <person name="van Kan J.A."/>
            <person name="Viaud M."/>
            <person name="Benito E.P."/>
            <person name="Couloux A."/>
            <person name="Coutinho P.M."/>
            <person name="de Vries R.P."/>
            <person name="Dyer P.S."/>
            <person name="Fillinger S."/>
            <person name="Fournier E."/>
            <person name="Gout L."/>
            <person name="Hahn M."/>
            <person name="Kohn L."/>
            <person name="Lapalu N."/>
            <person name="Plummer K.M."/>
            <person name="Pradier J.M."/>
            <person name="Quevillon E."/>
            <person name="Sharon A."/>
            <person name="Simon A."/>
            <person name="ten Have A."/>
            <person name="Tudzynski B."/>
            <person name="Tudzynski P."/>
            <person name="Wincker P."/>
            <person name="Andrew M."/>
            <person name="Anthouard V."/>
            <person name="Beever R.E."/>
            <person name="Beffa R."/>
            <person name="Benoit I."/>
            <person name="Bouzid O."/>
            <person name="Brault B."/>
            <person name="Chen Z."/>
            <person name="Choquer M."/>
            <person name="Collemare J."/>
            <person name="Cotton P."/>
            <person name="Danchin E.G."/>
            <person name="Da Silva C."/>
            <person name="Gautier A."/>
            <person name="Giraud C."/>
            <person name="Giraud T."/>
            <person name="Gonzalez C."/>
            <person name="Grossetete S."/>
            <person name="Guldener U."/>
            <person name="Henrissat B."/>
            <person name="Howlett B.J."/>
            <person name="Kodira C."/>
            <person name="Kretschmer M."/>
            <person name="Lappartient A."/>
            <person name="Leroch M."/>
            <person name="Levis C."/>
            <person name="Mauceli E."/>
            <person name="Neuveglise C."/>
            <person name="Oeser B."/>
            <person name="Pearson M."/>
            <person name="Poulain J."/>
            <person name="Poussereau N."/>
            <person name="Quesneville H."/>
            <person name="Rascle C."/>
            <person name="Schumacher J."/>
            <person name="Segurens B."/>
            <person name="Sexton A."/>
            <person name="Silva E."/>
            <person name="Sirven C."/>
            <person name="Soanes D.M."/>
            <person name="Talbot N.J."/>
            <person name="Templeton M."/>
            <person name="Yandava C."/>
            <person name="Yarden O."/>
            <person name="Zeng Q."/>
            <person name="Rollins J.A."/>
            <person name="Lebrun M.H."/>
            <person name="Dickman M."/>
        </authorList>
    </citation>
    <scope>NUCLEOTIDE SEQUENCE [LARGE SCALE GENOMIC DNA]</scope>
    <source>
        <strain evidence="3 4">B05.10</strain>
    </source>
</reference>
<accession>A0A384JFQ1</accession>
<reference evidence="3 4" key="3">
    <citation type="journal article" date="2017" name="Mol. Plant Pathol.">
        <title>A gapless genome sequence of the fungus Botrytis cinerea.</title>
        <authorList>
            <person name="Van Kan J.A."/>
            <person name="Stassen J.H."/>
            <person name="Mosbach A."/>
            <person name="Van Der Lee T.A."/>
            <person name="Faino L."/>
            <person name="Farmer A.D."/>
            <person name="Papasotiriou D.G."/>
            <person name="Zhou S."/>
            <person name="Seidl M.F."/>
            <person name="Cottam E."/>
            <person name="Edel D."/>
            <person name="Hahn M."/>
            <person name="Schwartz D.C."/>
            <person name="Dietrich R.A."/>
            <person name="Widdison S."/>
            <person name="Scalliet G."/>
        </authorList>
    </citation>
    <scope>NUCLEOTIDE SEQUENCE [LARGE SCALE GENOMIC DNA]</scope>
    <source>
        <strain evidence="3 4">B05.10</strain>
    </source>
</reference>
<dbReference type="Proteomes" id="UP000001798">
    <property type="component" value="Chromosome 4"/>
</dbReference>
<dbReference type="PANTHER" id="PTHR42901:SF1">
    <property type="entry name" value="ALCOHOL DEHYDROGENASE"/>
    <property type="match status" value="1"/>
</dbReference>
<dbReference type="CDD" id="cd05233">
    <property type="entry name" value="SDR_c"/>
    <property type="match status" value="1"/>
</dbReference>
<dbReference type="VEuPathDB" id="FungiDB:Bcin04g04680"/>
<dbReference type="Pfam" id="PF00106">
    <property type="entry name" value="adh_short"/>
    <property type="match status" value="1"/>
</dbReference>
<dbReference type="InterPro" id="IPR036291">
    <property type="entry name" value="NAD(P)-bd_dom_sf"/>
</dbReference>
<dbReference type="PANTHER" id="PTHR42901">
    <property type="entry name" value="ALCOHOL DEHYDROGENASE"/>
    <property type="match status" value="1"/>
</dbReference>
<reference evidence="3 4" key="2">
    <citation type="journal article" date="2012" name="Eukaryot. Cell">
        <title>Genome update of Botrytis cinerea strains B05.10 and T4.</title>
        <authorList>
            <person name="Staats M."/>
            <person name="van Kan J.A."/>
        </authorList>
    </citation>
    <scope>NUCLEOTIDE SEQUENCE [LARGE SCALE GENOMIC DNA]</scope>
    <source>
        <strain evidence="3 4">B05.10</strain>
    </source>
</reference>
<dbReference type="GeneID" id="5438202"/>
<sequence>MQPPYPCPTATWHNDVYPAIDAAQPALSQAGRTVILTGAGSGIGRETALAFAKAGAKHLVLIGRTESDLLETQNQIPQNTASSSVFATSVSDEAGIKKVAEAVGTWDVLVMGASSKGIKGPIVSVDLAEWWEAYETDVKSIVIMAQAFFPNANKAGAYVYGLTSGSMVLPVTWIAGQSAYQSSKMAQVKIMEFLALENPDIFICTVHPGLVDTKVFRASEVDPATLPMDTVALPANFLVWLTQPKTKFLNGRMIWANWDVDELSAQAEKIQNSTIFTLGCEGWPFVPGG</sequence>
<proteinExistence type="inferred from homology"/>
<dbReference type="OrthoDB" id="1933717at2759"/>
<dbReference type="SUPFAM" id="SSF51735">
    <property type="entry name" value="NAD(P)-binding Rossmann-fold domains"/>
    <property type="match status" value="1"/>
</dbReference>
<dbReference type="OMA" id="QAFFPNA"/>
<dbReference type="Gene3D" id="3.40.50.720">
    <property type="entry name" value="NAD(P)-binding Rossmann-like Domain"/>
    <property type="match status" value="1"/>
</dbReference>
<name>A0A384JFQ1_BOTFB</name>
<gene>
    <name evidence="3" type="ORF">BCIN_04g04680</name>
</gene>
<comment type="similarity">
    <text evidence="1">Belongs to the short-chain dehydrogenases/reductases (SDR) family.</text>
</comment>
<protein>
    <submittedName>
        <fullName evidence="3">Uncharacterized protein</fullName>
    </submittedName>
</protein>
<dbReference type="AlphaFoldDB" id="A0A384JFQ1"/>
<evidence type="ECO:0000256" key="1">
    <source>
        <dbReference type="ARBA" id="ARBA00006484"/>
    </source>
</evidence>
<evidence type="ECO:0000313" key="3">
    <source>
        <dbReference type="EMBL" id="ATZ49300.1"/>
    </source>
</evidence>
<evidence type="ECO:0000256" key="2">
    <source>
        <dbReference type="ARBA" id="ARBA00023002"/>
    </source>
</evidence>
<evidence type="ECO:0000313" key="4">
    <source>
        <dbReference type="Proteomes" id="UP000001798"/>
    </source>
</evidence>
<keyword evidence="4" id="KW-1185">Reference proteome</keyword>
<dbReference type="KEGG" id="bfu:BCIN_04g04680"/>
<dbReference type="EMBL" id="CP009808">
    <property type="protein sequence ID" value="ATZ49300.1"/>
    <property type="molecule type" value="Genomic_DNA"/>
</dbReference>
<keyword evidence="2" id="KW-0560">Oxidoreductase</keyword>
<dbReference type="GO" id="GO:0016491">
    <property type="term" value="F:oxidoreductase activity"/>
    <property type="evidence" value="ECO:0007669"/>
    <property type="project" value="UniProtKB-KW"/>
</dbReference>
<dbReference type="RefSeq" id="XP_001557603.1">
    <property type="nucleotide sequence ID" value="XM_001557553.2"/>
</dbReference>